<dbReference type="Proteomes" id="UP001275932">
    <property type="component" value="Unassembled WGS sequence"/>
</dbReference>
<keyword evidence="1" id="KW-0812">Transmembrane</keyword>
<name>A0ABU4WIM3_9BACT</name>
<feature type="transmembrane region" description="Helical" evidence="1">
    <location>
        <begin position="113"/>
        <end position="132"/>
    </location>
</feature>
<feature type="transmembrane region" description="Helical" evidence="1">
    <location>
        <begin position="83"/>
        <end position="101"/>
    </location>
</feature>
<evidence type="ECO:0000256" key="1">
    <source>
        <dbReference type="SAM" id="Phobius"/>
    </source>
</evidence>
<keyword evidence="3" id="KW-1185">Reference proteome</keyword>
<dbReference type="EMBL" id="JALBUT010000003">
    <property type="protein sequence ID" value="MDX8415274.1"/>
    <property type="molecule type" value="Genomic_DNA"/>
</dbReference>
<evidence type="ECO:0000313" key="2">
    <source>
        <dbReference type="EMBL" id="MDX8415274.1"/>
    </source>
</evidence>
<proteinExistence type="predicted"/>
<sequence length="165" mass="18927">MFYPILMADGGFSTISELPLIGIVVILYFISVIVFLPCIAFKYLLDFIFWMIFEALLCVGKISKDESERKLTKYLNFFSLEKILYCFFPIFIVSSILFSILRGEETPFGMSQVDIEILVIMLTFCYVVPFFGKRFVKEKKTRTLCVGIYCGFSALIICSLLLSSL</sequence>
<organism evidence="2 3">
    <name type="scientific">Intestinicryptomonas porci</name>
    <dbReference type="NCBI Taxonomy" id="2926320"/>
    <lineage>
        <taxon>Bacteria</taxon>
        <taxon>Pseudomonadati</taxon>
        <taxon>Verrucomicrobiota</taxon>
        <taxon>Opitutia</taxon>
        <taxon>Opitutales</taxon>
        <taxon>Intestinicryptomonaceae</taxon>
        <taxon>Intestinicryptomonas</taxon>
    </lineage>
</organism>
<keyword evidence="1" id="KW-0472">Membrane</keyword>
<accession>A0ABU4WIM3</accession>
<feature type="transmembrane region" description="Helical" evidence="1">
    <location>
        <begin position="20"/>
        <end position="37"/>
    </location>
</feature>
<feature type="transmembrane region" description="Helical" evidence="1">
    <location>
        <begin position="144"/>
        <end position="162"/>
    </location>
</feature>
<comment type="caution">
    <text evidence="2">The sequence shown here is derived from an EMBL/GenBank/DDBJ whole genome shotgun (WGS) entry which is preliminary data.</text>
</comment>
<gene>
    <name evidence="2" type="ORF">MOX91_03655</name>
</gene>
<evidence type="ECO:0000313" key="3">
    <source>
        <dbReference type="Proteomes" id="UP001275932"/>
    </source>
</evidence>
<keyword evidence="1" id="KW-1133">Transmembrane helix</keyword>
<protein>
    <submittedName>
        <fullName evidence="2">Uncharacterized protein</fullName>
    </submittedName>
</protein>
<reference evidence="2 3" key="1">
    <citation type="submission" date="2022-03" db="EMBL/GenBank/DDBJ databases">
        <title>Novel taxa within the pig intestine.</title>
        <authorList>
            <person name="Wylensek D."/>
            <person name="Bishof K."/>
            <person name="Afrizal A."/>
            <person name="Clavel T."/>
        </authorList>
    </citation>
    <scope>NUCLEOTIDE SEQUENCE [LARGE SCALE GENOMIC DNA]</scope>
    <source>
        <strain evidence="2 3">CLA-KB-P66</strain>
    </source>
</reference>
<dbReference type="RefSeq" id="WP_370396722.1">
    <property type="nucleotide sequence ID" value="NZ_JALBUT010000003.1"/>
</dbReference>